<dbReference type="Proteomes" id="UP001385499">
    <property type="component" value="Unassembled WGS sequence"/>
</dbReference>
<dbReference type="InterPro" id="IPR005952">
    <property type="entry name" value="Phosphogly_mut1"/>
</dbReference>
<keyword evidence="6" id="KW-0378">Hydrolase</keyword>
<gene>
    <name evidence="6" type="ORF">V6575_16525</name>
</gene>
<keyword evidence="4" id="KW-0324">Glycolysis</keyword>
<evidence type="ECO:0000256" key="4">
    <source>
        <dbReference type="ARBA" id="ARBA00023152"/>
    </source>
</evidence>
<keyword evidence="5" id="KW-0413">Isomerase</keyword>
<keyword evidence="7" id="KW-1185">Reference proteome</keyword>
<dbReference type="EC" id="5.4.2.11" evidence="2"/>
<comment type="caution">
    <text evidence="6">The sequence shown here is derived from an EMBL/GenBank/DDBJ whole genome shotgun (WGS) entry which is preliminary data.</text>
</comment>
<name>A0ABU8TNF2_9HYPH</name>
<dbReference type="RefSeq" id="WP_340275895.1">
    <property type="nucleotide sequence ID" value="NZ_JBAKIA010000012.1"/>
</dbReference>
<sequence length="233" mass="25713">MTRKLAFLIRHGDYAQRIGAPSALQPFALTAKGHEQAKAAGQDIAKTLKSNDWHLSPTVHCSRQLRAWQTARGIVDSLVENCGISCELIEDEALAERSVGALANLTTDDIEQVIANDPRHDALPEGWKSNSHFKLPMQGAESLMEAGKRVAAYLTAHMTTLPASEQTQALLFVGHGASFRHAAHVLGVLDYDDIDRLSMHHARPIVLEHHPDETWTHIGGDWKSRRQNETPAD</sequence>
<proteinExistence type="inferred from homology"/>
<dbReference type="SUPFAM" id="SSF53254">
    <property type="entry name" value="Phosphoglycerate mutase-like"/>
    <property type="match status" value="1"/>
</dbReference>
<reference evidence="6 7" key="1">
    <citation type="submission" date="2024-02" db="EMBL/GenBank/DDBJ databases">
        <title>Roseibium algae sp. nov., isolated from marine alga (Grateloupia sp.), showing potential in myo-inositol conversion.</title>
        <authorList>
            <person name="Wang Y."/>
        </authorList>
    </citation>
    <scope>NUCLEOTIDE SEQUENCE [LARGE SCALE GENOMIC DNA]</scope>
    <source>
        <strain evidence="6 7">H3510</strain>
    </source>
</reference>
<keyword evidence="3" id="KW-0312">Gluconeogenesis</keyword>
<evidence type="ECO:0000313" key="7">
    <source>
        <dbReference type="Proteomes" id="UP001385499"/>
    </source>
</evidence>
<protein>
    <recommendedName>
        <fullName evidence="2">phosphoglycerate mutase (2,3-diphosphoglycerate-dependent)</fullName>
        <ecNumber evidence="2">5.4.2.11</ecNumber>
    </recommendedName>
</protein>
<dbReference type="EMBL" id="JBAKIA010000012">
    <property type="protein sequence ID" value="MEJ8475700.1"/>
    <property type="molecule type" value="Genomic_DNA"/>
</dbReference>
<dbReference type="InterPro" id="IPR029033">
    <property type="entry name" value="His_PPase_superfam"/>
</dbReference>
<dbReference type="GO" id="GO:0016787">
    <property type="term" value="F:hydrolase activity"/>
    <property type="evidence" value="ECO:0007669"/>
    <property type="project" value="UniProtKB-KW"/>
</dbReference>
<dbReference type="Pfam" id="PF00300">
    <property type="entry name" value="His_Phos_1"/>
    <property type="match status" value="1"/>
</dbReference>
<dbReference type="SMART" id="SM00855">
    <property type="entry name" value="PGAM"/>
    <property type="match status" value="1"/>
</dbReference>
<comment type="similarity">
    <text evidence="1">Belongs to the phosphoglycerate mutase family. BPG-dependent PGAM subfamily.</text>
</comment>
<dbReference type="CDD" id="cd07067">
    <property type="entry name" value="HP_PGM_like"/>
    <property type="match status" value="1"/>
</dbReference>
<evidence type="ECO:0000313" key="6">
    <source>
        <dbReference type="EMBL" id="MEJ8475700.1"/>
    </source>
</evidence>
<dbReference type="PANTHER" id="PTHR11931">
    <property type="entry name" value="PHOSPHOGLYCERATE MUTASE"/>
    <property type="match status" value="1"/>
</dbReference>
<evidence type="ECO:0000256" key="1">
    <source>
        <dbReference type="ARBA" id="ARBA00006717"/>
    </source>
</evidence>
<dbReference type="InterPro" id="IPR013078">
    <property type="entry name" value="His_Pase_superF_clade-1"/>
</dbReference>
<accession>A0ABU8TNF2</accession>
<organism evidence="6 7">
    <name type="scientific">Roseibium algae</name>
    <dbReference type="NCBI Taxonomy" id="3123038"/>
    <lineage>
        <taxon>Bacteria</taxon>
        <taxon>Pseudomonadati</taxon>
        <taxon>Pseudomonadota</taxon>
        <taxon>Alphaproteobacteria</taxon>
        <taxon>Hyphomicrobiales</taxon>
        <taxon>Stappiaceae</taxon>
        <taxon>Roseibium</taxon>
    </lineage>
</organism>
<dbReference type="Gene3D" id="3.40.50.1240">
    <property type="entry name" value="Phosphoglycerate mutase-like"/>
    <property type="match status" value="1"/>
</dbReference>
<evidence type="ECO:0000256" key="5">
    <source>
        <dbReference type="ARBA" id="ARBA00023235"/>
    </source>
</evidence>
<evidence type="ECO:0000256" key="2">
    <source>
        <dbReference type="ARBA" id="ARBA00012028"/>
    </source>
</evidence>
<evidence type="ECO:0000256" key="3">
    <source>
        <dbReference type="ARBA" id="ARBA00022432"/>
    </source>
</evidence>